<evidence type="ECO:0000256" key="5">
    <source>
        <dbReference type="ARBA" id="ARBA00022729"/>
    </source>
</evidence>
<gene>
    <name evidence="9" type="ORF">DD237_007096</name>
</gene>
<comment type="subcellular location">
    <subcellularLocation>
        <location evidence="1">Host cell</location>
    </subcellularLocation>
    <subcellularLocation>
        <location evidence="2">Secreted</location>
    </subcellularLocation>
</comment>
<feature type="domain" description="RxLR effector PexRD54 WY" evidence="8">
    <location>
        <begin position="284"/>
        <end position="324"/>
    </location>
</feature>
<dbReference type="Pfam" id="PF22748">
    <property type="entry name" value="PexRD54_WY"/>
    <property type="match status" value="1"/>
</dbReference>
<dbReference type="EMBL" id="QKXF01000678">
    <property type="protein sequence ID" value="RQM09663.1"/>
    <property type="molecule type" value="Genomic_DNA"/>
</dbReference>
<evidence type="ECO:0000313" key="9">
    <source>
        <dbReference type="EMBL" id="RQM09663.1"/>
    </source>
</evidence>
<feature type="signal peptide" evidence="7">
    <location>
        <begin position="1"/>
        <end position="32"/>
    </location>
</feature>
<comment type="caution">
    <text evidence="9">The sequence shown here is derived from an EMBL/GenBank/DDBJ whole genome shotgun (WGS) entry which is preliminary data.</text>
</comment>
<dbReference type="InterPro" id="IPR054463">
    <property type="entry name" value="PexRD54_WY"/>
</dbReference>
<dbReference type="AlphaFoldDB" id="A0A425BY05"/>
<comment type="similarity">
    <text evidence="3">Belongs to the RxLR effector family.</text>
</comment>
<evidence type="ECO:0000256" key="6">
    <source>
        <dbReference type="ARBA" id="ARBA00023026"/>
    </source>
</evidence>
<protein>
    <recommendedName>
        <fullName evidence="8">RxLR effector PexRD54 WY domain-containing protein</fullName>
    </recommendedName>
</protein>
<evidence type="ECO:0000256" key="4">
    <source>
        <dbReference type="ARBA" id="ARBA00022525"/>
    </source>
</evidence>
<keyword evidence="4" id="KW-0964">Secreted</keyword>
<dbReference type="GO" id="GO:0005576">
    <property type="term" value="C:extracellular region"/>
    <property type="evidence" value="ECO:0007669"/>
    <property type="project" value="UniProtKB-SubCell"/>
</dbReference>
<sequence length="422" mass="47915">MSTKSSEGQVFYVKMLVFFCALLAYSGSSVVAAQSSSVIHNAHGLDKLTAASSSVSSIKRHLRSSADTESGGCFILRRLGISLNENVSKVVSDFQESWGRLWQKSSDGTFKDLKLHKTKGGPFENSKFLDWVTYVESLYHKSLADAYKAMFSTLARRYKDAADLTRILVEGKNIESTRSIATKLLGVQVQRWIKKGKSSEQVFRLLNLDKKEGGPFESQILMQWFDFVYLDYKAYPSTPRKAINVMMSTLERRDKPDAILARFLMAKKEIERTEDIASEMLNAQARRWIDDERFEAHVFTSLELDKTGDKLFENPLFTQWVNFVNLRFSHLDEANKAKEANVAMFTTLKLFYTDEVLTKILDGGMKIPATRDIASKLKAIIQPSKEDNWVKMPASHRFGALSPDRHQTIDPKNVVVVPYSEK</sequence>
<evidence type="ECO:0000313" key="10">
    <source>
        <dbReference type="Proteomes" id="UP000286097"/>
    </source>
</evidence>
<evidence type="ECO:0000256" key="7">
    <source>
        <dbReference type="SAM" id="SignalP"/>
    </source>
</evidence>
<dbReference type="VEuPathDB" id="FungiDB:DD237_007096"/>
<evidence type="ECO:0000256" key="3">
    <source>
        <dbReference type="ARBA" id="ARBA00010400"/>
    </source>
</evidence>
<dbReference type="GO" id="GO:0043657">
    <property type="term" value="C:host cell"/>
    <property type="evidence" value="ECO:0007669"/>
    <property type="project" value="UniProtKB-SubCell"/>
</dbReference>
<evidence type="ECO:0000259" key="8">
    <source>
        <dbReference type="Pfam" id="PF22748"/>
    </source>
</evidence>
<proteinExistence type="inferred from homology"/>
<evidence type="ECO:0000256" key="2">
    <source>
        <dbReference type="ARBA" id="ARBA00004613"/>
    </source>
</evidence>
<feature type="chain" id="PRO_5019541305" description="RxLR effector PexRD54 WY domain-containing protein" evidence="7">
    <location>
        <begin position="33"/>
        <end position="422"/>
    </location>
</feature>
<organism evidence="9 10">
    <name type="scientific">Peronospora effusa</name>
    <dbReference type="NCBI Taxonomy" id="542832"/>
    <lineage>
        <taxon>Eukaryota</taxon>
        <taxon>Sar</taxon>
        <taxon>Stramenopiles</taxon>
        <taxon>Oomycota</taxon>
        <taxon>Peronosporomycetes</taxon>
        <taxon>Peronosporales</taxon>
        <taxon>Peronosporaceae</taxon>
        <taxon>Peronospora</taxon>
    </lineage>
</organism>
<reference evidence="9 10" key="1">
    <citation type="submission" date="2018-06" db="EMBL/GenBank/DDBJ databases">
        <title>Comparative genomics of downy mildews reveals potential adaptations to biotrophy.</title>
        <authorList>
            <person name="Fletcher K."/>
            <person name="Klosterman S.J."/>
            <person name="Derevnina L."/>
            <person name="Martin F."/>
            <person name="Koike S."/>
            <person name="Reyes Chin-Wo S."/>
            <person name="Mou B."/>
            <person name="Michelmore R."/>
        </authorList>
    </citation>
    <scope>NUCLEOTIDE SEQUENCE [LARGE SCALE GENOMIC DNA]</scope>
    <source>
        <strain evidence="9 10">R13</strain>
    </source>
</reference>
<accession>A0A425BY05</accession>
<evidence type="ECO:0000256" key="1">
    <source>
        <dbReference type="ARBA" id="ARBA00004340"/>
    </source>
</evidence>
<dbReference type="Proteomes" id="UP000286097">
    <property type="component" value="Unassembled WGS sequence"/>
</dbReference>
<keyword evidence="6" id="KW-0843">Virulence</keyword>
<keyword evidence="5 7" id="KW-0732">Signal</keyword>
<name>A0A425BY05_9STRA</name>